<gene>
    <name evidence="2" type="ORF">MRATA1EN1_LOCUS13487</name>
</gene>
<accession>A0ABN8YTU9</accession>
<evidence type="ECO:0000256" key="1">
    <source>
        <dbReference type="SAM" id="MobiDB-lite"/>
    </source>
</evidence>
<protein>
    <submittedName>
        <fullName evidence="2">Uncharacterized protein</fullName>
    </submittedName>
</protein>
<organism evidence="2 3">
    <name type="scientific">Rangifer tarandus platyrhynchus</name>
    <name type="common">Svalbard reindeer</name>
    <dbReference type="NCBI Taxonomy" id="3082113"/>
    <lineage>
        <taxon>Eukaryota</taxon>
        <taxon>Metazoa</taxon>
        <taxon>Chordata</taxon>
        <taxon>Craniata</taxon>
        <taxon>Vertebrata</taxon>
        <taxon>Euteleostomi</taxon>
        <taxon>Mammalia</taxon>
        <taxon>Eutheria</taxon>
        <taxon>Laurasiatheria</taxon>
        <taxon>Artiodactyla</taxon>
        <taxon>Ruminantia</taxon>
        <taxon>Pecora</taxon>
        <taxon>Cervidae</taxon>
        <taxon>Odocoileinae</taxon>
        <taxon>Rangifer</taxon>
    </lineage>
</organism>
<feature type="compositionally biased region" description="Polar residues" evidence="1">
    <location>
        <begin position="1"/>
        <end position="15"/>
    </location>
</feature>
<name>A0ABN8YTU9_RANTA</name>
<evidence type="ECO:0000313" key="3">
    <source>
        <dbReference type="Proteomes" id="UP001176941"/>
    </source>
</evidence>
<feature type="compositionally biased region" description="Low complexity" evidence="1">
    <location>
        <begin position="68"/>
        <end position="80"/>
    </location>
</feature>
<keyword evidence="3" id="KW-1185">Reference proteome</keyword>
<feature type="region of interest" description="Disordered" evidence="1">
    <location>
        <begin position="1"/>
        <end position="86"/>
    </location>
</feature>
<evidence type="ECO:0000313" key="2">
    <source>
        <dbReference type="EMBL" id="CAI9164525.1"/>
    </source>
</evidence>
<proteinExistence type="predicted"/>
<dbReference type="EMBL" id="OX459959">
    <property type="protein sequence ID" value="CAI9164525.1"/>
    <property type="molecule type" value="Genomic_DNA"/>
</dbReference>
<dbReference type="Proteomes" id="UP001176941">
    <property type="component" value="Chromosome 23"/>
</dbReference>
<sequence>MLRSAPLTTIHSDVTGNGDAAAHSPRSHSPRSHSPSLARAHSPRAPHSSHALKPSRDPSPSHPDSEPLRALPAPRRPSLSGPLWASHREHAGLRNLRTSPLHNSTPLSCALTLARTRILSLSALLPSAGHL</sequence>
<reference evidence="2" key="1">
    <citation type="submission" date="2023-04" db="EMBL/GenBank/DDBJ databases">
        <authorList>
            <consortium name="ELIXIR-Norway"/>
        </authorList>
    </citation>
    <scope>NUCLEOTIDE SEQUENCE [LARGE SCALE GENOMIC DNA]</scope>
</reference>